<name>A0A8J6QQM1_9GAMM</name>
<comment type="caution">
    <text evidence="2">The sequence shown here is derived from an EMBL/GenBank/DDBJ whole genome shotgun (WGS) entry which is preliminary data.</text>
</comment>
<dbReference type="Proteomes" id="UP000638014">
    <property type="component" value="Unassembled WGS sequence"/>
</dbReference>
<sequence length="83" mass="9708">MIKHINHPKYERLIAWLKRAREERGLTVRELGGMLGETHQFVNKVETMQRRLNVFEFVQYCEVLGVEPNDGLALLRQTSKGEV</sequence>
<keyword evidence="3" id="KW-1185">Reference proteome</keyword>
<feature type="domain" description="HTH cro/C1-type" evidence="1">
    <location>
        <begin position="17"/>
        <end position="72"/>
    </location>
</feature>
<organism evidence="2 3">
    <name type="scientific">Neiella litorisoli</name>
    <dbReference type="NCBI Taxonomy" id="2771431"/>
    <lineage>
        <taxon>Bacteria</taxon>
        <taxon>Pseudomonadati</taxon>
        <taxon>Pseudomonadota</taxon>
        <taxon>Gammaproteobacteria</taxon>
        <taxon>Alteromonadales</taxon>
        <taxon>Echinimonadaceae</taxon>
        <taxon>Neiella</taxon>
    </lineage>
</organism>
<dbReference type="EMBL" id="JACXAF010000005">
    <property type="protein sequence ID" value="MBD1388849.1"/>
    <property type="molecule type" value="Genomic_DNA"/>
</dbReference>
<dbReference type="AlphaFoldDB" id="A0A8J6QQM1"/>
<reference evidence="2" key="1">
    <citation type="submission" date="2020-09" db="EMBL/GenBank/DDBJ databases">
        <title>A novel bacterium of genus Neiella, isolated from South China Sea.</title>
        <authorList>
            <person name="Huang H."/>
            <person name="Mo K."/>
            <person name="Hu Y."/>
        </authorList>
    </citation>
    <scope>NUCLEOTIDE SEQUENCE</scope>
    <source>
        <strain evidence="2">HB171785</strain>
    </source>
</reference>
<dbReference type="GO" id="GO:0003677">
    <property type="term" value="F:DNA binding"/>
    <property type="evidence" value="ECO:0007669"/>
    <property type="project" value="InterPro"/>
</dbReference>
<dbReference type="PROSITE" id="PS50943">
    <property type="entry name" value="HTH_CROC1"/>
    <property type="match status" value="1"/>
</dbReference>
<dbReference type="InterPro" id="IPR010982">
    <property type="entry name" value="Lambda_DNA-bd_dom_sf"/>
</dbReference>
<proteinExistence type="predicted"/>
<dbReference type="RefSeq" id="WP_191143949.1">
    <property type="nucleotide sequence ID" value="NZ_JACXAF010000005.1"/>
</dbReference>
<accession>A0A8J6QQM1</accession>
<dbReference type="InterPro" id="IPR001387">
    <property type="entry name" value="Cro/C1-type_HTH"/>
</dbReference>
<protein>
    <submittedName>
        <fullName evidence="2">Helix-turn-helix transcriptional regulator</fullName>
    </submittedName>
</protein>
<dbReference type="Pfam" id="PF01381">
    <property type="entry name" value="HTH_3"/>
    <property type="match status" value="1"/>
</dbReference>
<dbReference type="CDD" id="cd00093">
    <property type="entry name" value="HTH_XRE"/>
    <property type="match status" value="1"/>
</dbReference>
<evidence type="ECO:0000259" key="1">
    <source>
        <dbReference type="PROSITE" id="PS50943"/>
    </source>
</evidence>
<dbReference type="SUPFAM" id="SSF47413">
    <property type="entry name" value="lambda repressor-like DNA-binding domains"/>
    <property type="match status" value="1"/>
</dbReference>
<gene>
    <name evidence="2" type="ORF">IC617_05360</name>
</gene>
<evidence type="ECO:0000313" key="3">
    <source>
        <dbReference type="Proteomes" id="UP000638014"/>
    </source>
</evidence>
<dbReference type="SMART" id="SM00530">
    <property type="entry name" value="HTH_XRE"/>
    <property type="match status" value="1"/>
</dbReference>
<evidence type="ECO:0000313" key="2">
    <source>
        <dbReference type="EMBL" id="MBD1388849.1"/>
    </source>
</evidence>
<dbReference type="Gene3D" id="1.10.260.40">
    <property type="entry name" value="lambda repressor-like DNA-binding domains"/>
    <property type="match status" value="1"/>
</dbReference>